<dbReference type="PROSITE" id="PS51071">
    <property type="entry name" value="HTH_RPIR"/>
    <property type="match status" value="1"/>
</dbReference>
<dbReference type="InterPro" id="IPR036388">
    <property type="entry name" value="WH-like_DNA-bd_sf"/>
</dbReference>
<reference evidence="2 5" key="1">
    <citation type="submission" date="2021-01" db="EMBL/GenBank/DDBJ databases">
        <title>Diatom-associated Roseobacters Show Island Model of Population Structure.</title>
        <authorList>
            <person name="Qu L."/>
            <person name="Feng X."/>
            <person name="Chen Y."/>
            <person name="Li L."/>
            <person name="Wang X."/>
            <person name="Hu Z."/>
            <person name="Wang H."/>
            <person name="Luo H."/>
        </authorList>
    </citation>
    <scope>NUCLEOTIDE SEQUENCE</scope>
    <source>
        <strain evidence="3 5">CC28-63</strain>
        <strain evidence="2">CC28-69</strain>
    </source>
</reference>
<dbReference type="InterPro" id="IPR009057">
    <property type="entry name" value="Homeodomain-like_sf"/>
</dbReference>
<dbReference type="RefSeq" id="WP_085630162.1">
    <property type="nucleotide sequence ID" value="NZ_JAFBWU010000003.1"/>
</dbReference>
<dbReference type="PANTHER" id="PTHR30514:SF18">
    <property type="entry name" value="RPIR-FAMILY TRANSCRIPTIONAL REGULATOR"/>
    <property type="match status" value="1"/>
</dbReference>
<organism evidence="2 4">
    <name type="scientific">Marivita cryptomonadis</name>
    <dbReference type="NCBI Taxonomy" id="505252"/>
    <lineage>
        <taxon>Bacteria</taxon>
        <taxon>Pseudomonadati</taxon>
        <taxon>Pseudomonadota</taxon>
        <taxon>Alphaproteobacteria</taxon>
        <taxon>Rhodobacterales</taxon>
        <taxon>Roseobacteraceae</taxon>
        <taxon>Marivita</taxon>
    </lineage>
</organism>
<dbReference type="Pfam" id="PF01380">
    <property type="entry name" value="SIS"/>
    <property type="match status" value="1"/>
</dbReference>
<dbReference type="GO" id="GO:0003700">
    <property type="term" value="F:DNA-binding transcription factor activity"/>
    <property type="evidence" value="ECO:0007669"/>
    <property type="project" value="InterPro"/>
</dbReference>
<keyword evidence="5" id="KW-1185">Reference proteome</keyword>
<evidence type="ECO:0000313" key="3">
    <source>
        <dbReference type="EMBL" id="MBM2416626.1"/>
    </source>
</evidence>
<dbReference type="OrthoDB" id="3237351at2"/>
<feature type="domain" description="HTH rpiR-type" evidence="1">
    <location>
        <begin position="11"/>
        <end position="87"/>
    </location>
</feature>
<dbReference type="Gene3D" id="3.40.50.10490">
    <property type="entry name" value="Glucose-6-phosphate isomerase like protein, domain 1"/>
    <property type="match status" value="1"/>
</dbReference>
<dbReference type="GO" id="GO:1901135">
    <property type="term" value="P:carbohydrate derivative metabolic process"/>
    <property type="evidence" value="ECO:0007669"/>
    <property type="project" value="InterPro"/>
</dbReference>
<comment type="caution">
    <text evidence="2">The sequence shown here is derived from an EMBL/GenBank/DDBJ whole genome shotgun (WGS) entry which is preliminary data.</text>
</comment>
<name>A0A9Q2NWF5_9RHOB</name>
<dbReference type="Pfam" id="PF01418">
    <property type="entry name" value="HTH_6"/>
    <property type="match status" value="1"/>
</dbReference>
<dbReference type="PANTHER" id="PTHR30514">
    <property type="entry name" value="GLUCOKINASE"/>
    <property type="match status" value="1"/>
</dbReference>
<dbReference type="SUPFAM" id="SSF46689">
    <property type="entry name" value="Homeodomain-like"/>
    <property type="match status" value="1"/>
</dbReference>
<evidence type="ECO:0000313" key="2">
    <source>
        <dbReference type="EMBL" id="MBM2411958.1"/>
    </source>
</evidence>
<gene>
    <name evidence="2" type="ORF">JQX41_06585</name>
    <name evidence="3" type="ORF">JQX48_06590</name>
</gene>
<dbReference type="Proteomes" id="UP000809440">
    <property type="component" value="Unassembled WGS sequence"/>
</dbReference>
<evidence type="ECO:0000259" key="1">
    <source>
        <dbReference type="PROSITE" id="PS51071"/>
    </source>
</evidence>
<accession>A0A9Q2NWF5</accession>
<dbReference type="InterPro" id="IPR001347">
    <property type="entry name" value="SIS_dom"/>
</dbReference>
<dbReference type="Gene3D" id="1.10.10.10">
    <property type="entry name" value="Winged helix-like DNA-binding domain superfamily/Winged helix DNA-binding domain"/>
    <property type="match status" value="1"/>
</dbReference>
<dbReference type="EMBL" id="JAFBXF010000003">
    <property type="protein sequence ID" value="MBM2416626.1"/>
    <property type="molecule type" value="Genomic_DNA"/>
</dbReference>
<proteinExistence type="predicted"/>
<evidence type="ECO:0000313" key="5">
    <source>
        <dbReference type="Proteomes" id="UP000809440"/>
    </source>
</evidence>
<protein>
    <submittedName>
        <fullName evidence="2">MurR/RpiR family transcriptional regulator</fullName>
    </submittedName>
</protein>
<dbReference type="Proteomes" id="UP000755667">
    <property type="component" value="Unassembled WGS sequence"/>
</dbReference>
<dbReference type="GO" id="GO:0097367">
    <property type="term" value="F:carbohydrate derivative binding"/>
    <property type="evidence" value="ECO:0007669"/>
    <property type="project" value="InterPro"/>
</dbReference>
<dbReference type="AlphaFoldDB" id="A0A9Q2NWF5"/>
<dbReference type="GeneID" id="62641502"/>
<sequence length="286" mass="32121">MKSQLQTESSPRFLDRIRTALADLQPAERRLGTFLLDFPGDMASYDAQELARLSDVSKATVSRFIRKIGYDSYDAARRAVRDEASSGSRLYIGHAEPGAMEDVLGFGMREEMENLAWTFQRITPDDLDRLAEKMLSARKVWIIGQRISHSFATYLRWQLVKVVPDAAVIPKDGESMGEHLAAMTADDLVLVVALRRRMSGLEVLLREIGTIGAARAVISDDSMEPDPSLDWHFRCRISTATPQFNHAAVLALCHQIVVRTTLKSGANGRTRLRRVDELNERLGEYD</sequence>
<dbReference type="SUPFAM" id="SSF53697">
    <property type="entry name" value="SIS domain"/>
    <property type="match status" value="1"/>
</dbReference>
<evidence type="ECO:0000313" key="4">
    <source>
        <dbReference type="Proteomes" id="UP000755667"/>
    </source>
</evidence>
<dbReference type="InterPro" id="IPR047640">
    <property type="entry name" value="RpiR-like"/>
</dbReference>
<dbReference type="EMBL" id="JAFBXE010000003">
    <property type="protein sequence ID" value="MBM2411958.1"/>
    <property type="molecule type" value="Genomic_DNA"/>
</dbReference>
<dbReference type="GO" id="GO:0003677">
    <property type="term" value="F:DNA binding"/>
    <property type="evidence" value="ECO:0007669"/>
    <property type="project" value="InterPro"/>
</dbReference>
<dbReference type="InterPro" id="IPR000281">
    <property type="entry name" value="HTH_RpiR"/>
</dbReference>
<dbReference type="InterPro" id="IPR046348">
    <property type="entry name" value="SIS_dom_sf"/>
</dbReference>